<dbReference type="PROSITE" id="PS01315">
    <property type="entry name" value="CDS"/>
    <property type="match status" value="1"/>
</dbReference>
<comment type="caution">
    <text evidence="21">The sequence shown here is derived from an EMBL/GenBank/DDBJ whole genome shotgun (WGS) entry which is preliminary data.</text>
</comment>
<comment type="pathway">
    <text evidence="3 18">Phospholipid metabolism; CDP-diacylglycerol biosynthesis; CDP-diacylglycerol from sn-glycerol 3-phosphate: step 3/3.</text>
</comment>
<keyword evidence="16" id="KW-0594">Phospholipid biosynthesis</keyword>
<dbReference type="UniPathway" id="UPA00557">
    <property type="reaction ID" value="UER00614"/>
</dbReference>
<evidence type="ECO:0000256" key="9">
    <source>
        <dbReference type="ARBA" id="ARBA00022516"/>
    </source>
</evidence>
<feature type="transmembrane region" description="Helical" evidence="20">
    <location>
        <begin position="228"/>
        <end position="250"/>
    </location>
</feature>
<keyword evidence="13 20" id="KW-1133">Transmembrane helix</keyword>
<feature type="region of interest" description="Disordered" evidence="19">
    <location>
        <begin position="103"/>
        <end position="128"/>
    </location>
</feature>
<evidence type="ECO:0000256" key="10">
    <source>
        <dbReference type="ARBA" id="ARBA00022679"/>
    </source>
</evidence>
<dbReference type="PANTHER" id="PTHR46382:SF1">
    <property type="entry name" value="PHOSPHATIDATE CYTIDYLYLTRANSFERASE"/>
    <property type="match status" value="1"/>
</dbReference>
<evidence type="ECO:0000256" key="19">
    <source>
        <dbReference type="SAM" id="MobiDB-lite"/>
    </source>
</evidence>
<sequence length="296" mass="32180">MSITVKRRVIAGLIALVPVLLALWYGGLWWVLLLTFFTSLGAYEYFVLIERSGYRPARWYGFAWTLALMFSFWSLVPTGPELVLTFGFIIIFVRILLSQQSSPSHQDSSSPDAINPLQPETETAAQEQDHKPFRNWALTVAGASYIGLMMGQALALRLLPNGLFWMLLGLGVTMVNDSAAYFVGVTIGRKRILPALSPKKSWEGTVGGWIAATLAGAAVAFWSPLELAVWLGALIGLGGGILALFGDLAVSMLKRQIGVKDSGVFLPGHGGFLDRLDSIMFVLPFVYQVALLLGAA</sequence>
<accession>A0A6B0YS95</accession>
<feature type="transmembrane region" description="Helical" evidence="20">
    <location>
        <begin position="136"/>
        <end position="156"/>
    </location>
</feature>
<feature type="compositionally biased region" description="Low complexity" evidence="19">
    <location>
        <begin position="103"/>
        <end position="112"/>
    </location>
</feature>
<evidence type="ECO:0000256" key="14">
    <source>
        <dbReference type="ARBA" id="ARBA00023098"/>
    </source>
</evidence>
<dbReference type="EMBL" id="VXRG01000071">
    <property type="protein sequence ID" value="MXY93477.1"/>
    <property type="molecule type" value="Genomic_DNA"/>
</dbReference>
<name>A0A6B0YS95_9CHLR</name>
<keyword evidence="17" id="KW-1208">Phospholipid metabolism</keyword>
<comment type="subcellular location">
    <subcellularLocation>
        <location evidence="2">Cell membrane</location>
        <topology evidence="2">Multi-pass membrane protein</topology>
    </subcellularLocation>
</comment>
<evidence type="ECO:0000256" key="2">
    <source>
        <dbReference type="ARBA" id="ARBA00004651"/>
    </source>
</evidence>
<evidence type="ECO:0000256" key="18">
    <source>
        <dbReference type="RuleBase" id="RU003938"/>
    </source>
</evidence>
<keyword evidence="9" id="KW-0444">Lipid biosynthesis</keyword>
<dbReference type="GO" id="GO:0016024">
    <property type="term" value="P:CDP-diacylglycerol biosynthetic process"/>
    <property type="evidence" value="ECO:0007669"/>
    <property type="project" value="UniProtKB-UniPathway"/>
</dbReference>
<evidence type="ECO:0000256" key="3">
    <source>
        <dbReference type="ARBA" id="ARBA00005119"/>
    </source>
</evidence>
<dbReference type="Pfam" id="PF01148">
    <property type="entry name" value="CTP_transf_1"/>
    <property type="match status" value="1"/>
</dbReference>
<dbReference type="EC" id="2.7.7.41" evidence="6 18"/>
<dbReference type="GO" id="GO:0005886">
    <property type="term" value="C:plasma membrane"/>
    <property type="evidence" value="ECO:0007669"/>
    <property type="project" value="UniProtKB-SubCell"/>
</dbReference>
<keyword evidence="15 20" id="KW-0472">Membrane</keyword>
<keyword evidence="8" id="KW-1003">Cell membrane</keyword>
<organism evidence="21">
    <name type="scientific">Caldilineaceae bacterium SB0664_bin_27</name>
    <dbReference type="NCBI Taxonomy" id="2605260"/>
    <lineage>
        <taxon>Bacteria</taxon>
        <taxon>Bacillati</taxon>
        <taxon>Chloroflexota</taxon>
        <taxon>Caldilineae</taxon>
        <taxon>Caldilineales</taxon>
        <taxon>Caldilineaceae</taxon>
    </lineage>
</organism>
<evidence type="ECO:0000256" key="4">
    <source>
        <dbReference type="ARBA" id="ARBA00005189"/>
    </source>
</evidence>
<dbReference type="AlphaFoldDB" id="A0A6B0YS95"/>
<comment type="catalytic activity">
    <reaction evidence="1 18">
        <text>a 1,2-diacyl-sn-glycero-3-phosphate + CTP + H(+) = a CDP-1,2-diacyl-sn-glycerol + diphosphate</text>
        <dbReference type="Rhea" id="RHEA:16229"/>
        <dbReference type="ChEBI" id="CHEBI:15378"/>
        <dbReference type="ChEBI" id="CHEBI:33019"/>
        <dbReference type="ChEBI" id="CHEBI:37563"/>
        <dbReference type="ChEBI" id="CHEBI:58332"/>
        <dbReference type="ChEBI" id="CHEBI:58608"/>
        <dbReference type="EC" id="2.7.7.41"/>
    </reaction>
</comment>
<evidence type="ECO:0000256" key="8">
    <source>
        <dbReference type="ARBA" id="ARBA00022475"/>
    </source>
</evidence>
<evidence type="ECO:0000313" key="21">
    <source>
        <dbReference type="EMBL" id="MXY93477.1"/>
    </source>
</evidence>
<evidence type="ECO:0000256" key="1">
    <source>
        <dbReference type="ARBA" id="ARBA00001698"/>
    </source>
</evidence>
<keyword evidence="12 18" id="KW-0548">Nucleotidyltransferase</keyword>
<dbReference type="InterPro" id="IPR000374">
    <property type="entry name" value="PC_trans"/>
</dbReference>
<dbReference type="PANTHER" id="PTHR46382">
    <property type="entry name" value="PHOSPHATIDATE CYTIDYLYLTRANSFERASE"/>
    <property type="match status" value="1"/>
</dbReference>
<evidence type="ECO:0000256" key="13">
    <source>
        <dbReference type="ARBA" id="ARBA00022989"/>
    </source>
</evidence>
<keyword evidence="14" id="KW-0443">Lipid metabolism</keyword>
<dbReference type="GO" id="GO:0004605">
    <property type="term" value="F:phosphatidate cytidylyltransferase activity"/>
    <property type="evidence" value="ECO:0007669"/>
    <property type="project" value="UniProtKB-EC"/>
</dbReference>
<evidence type="ECO:0000256" key="5">
    <source>
        <dbReference type="ARBA" id="ARBA00010185"/>
    </source>
</evidence>
<protein>
    <recommendedName>
        <fullName evidence="7 18">Phosphatidate cytidylyltransferase</fullName>
        <ecNumber evidence="6 18">2.7.7.41</ecNumber>
    </recommendedName>
</protein>
<evidence type="ECO:0000256" key="11">
    <source>
        <dbReference type="ARBA" id="ARBA00022692"/>
    </source>
</evidence>
<evidence type="ECO:0000256" key="7">
    <source>
        <dbReference type="ARBA" id="ARBA00019373"/>
    </source>
</evidence>
<comment type="similarity">
    <text evidence="5 18">Belongs to the CDS family.</text>
</comment>
<evidence type="ECO:0000256" key="15">
    <source>
        <dbReference type="ARBA" id="ARBA00023136"/>
    </source>
</evidence>
<evidence type="ECO:0000256" key="12">
    <source>
        <dbReference type="ARBA" id="ARBA00022695"/>
    </source>
</evidence>
<keyword evidence="11 18" id="KW-0812">Transmembrane</keyword>
<feature type="transmembrane region" description="Helical" evidence="20">
    <location>
        <begin position="204"/>
        <end position="222"/>
    </location>
</feature>
<evidence type="ECO:0000256" key="17">
    <source>
        <dbReference type="ARBA" id="ARBA00023264"/>
    </source>
</evidence>
<evidence type="ECO:0000256" key="16">
    <source>
        <dbReference type="ARBA" id="ARBA00023209"/>
    </source>
</evidence>
<evidence type="ECO:0000256" key="6">
    <source>
        <dbReference type="ARBA" id="ARBA00012487"/>
    </source>
</evidence>
<feature type="transmembrane region" description="Helical" evidence="20">
    <location>
        <begin position="7"/>
        <end position="24"/>
    </location>
</feature>
<reference evidence="21" key="1">
    <citation type="submission" date="2019-09" db="EMBL/GenBank/DDBJ databases">
        <title>Characterisation of the sponge microbiome using genome-centric metagenomics.</title>
        <authorList>
            <person name="Engelberts J.P."/>
            <person name="Robbins S.J."/>
            <person name="De Goeij J.M."/>
            <person name="Aranda M."/>
            <person name="Bell S.C."/>
            <person name="Webster N.S."/>
        </authorList>
    </citation>
    <scope>NUCLEOTIDE SEQUENCE</scope>
    <source>
        <strain evidence="21">SB0664_bin_27</strain>
    </source>
</reference>
<proteinExistence type="inferred from homology"/>
<feature type="transmembrane region" description="Helical" evidence="20">
    <location>
        <begin position="162"/>
        <end position="183"/>
    </location>
</feature>
<keyword evidence="10 18" id="KW-0808">Transferase</keyword>
<evidence type="ECO:0000256" key="20">
    <source>
        <dbReference type="SAM" id="Phobius"/>
    </source>
</evidence>
<comment type="pathway">
    <text evidence="4">Lipid metabolism.</text>
</comment>
<gene>
    <name evidence="21" type="ORF">F4Y42_08520</name>
</gene>